<comment type="cofactor">
    <cofactor evidence="6">
        <name>Zn(2+)</name>
        <dbReference type="ChEBI" id="CHEBI:29105"/>
    </cofactor>
    <text evidence="6">Binds 1 zinc ion per subunit.</text>
</comment>
<dbReference type="EMBL" id="CP002537">
    <property type="protein sequence ID" value="ADY27291.1"/>
    <property type="molecule type" value="Genomic_DNA"/>
</dbReference>
<dbReference type="GO" id="GO:0004222">
    <property type="term" value="F:metalloendopeptidase activity"/>
    <property type="evidence" value="ECO:0007669"/>
    <property type="project" value="UniProtKB-UniRule"/>
</dbReference>
<name>F0RPI5_DEIPM</name>
<dbReference type="InterPro" id="IPR024079">
    <property type="entry name" value="MetalloPept_cat_dom_sf"/>
</dbReference>
<keyword evidence="10" id="KW-0614">Plasmid</keyword>
<keyword evidence="1 6" id="KW-0645">Protease</keyword>
<dbReference type="KEGG" id="dpt:Deipr_2161"/>
<feature type="binding site" evidence="6">
    <location>
        <position position="252"/>
    </location>
    <ligand>
        <name>Zn(2+)</name>
        <dbReference type="ChEBI" id="CHEBI:29105"/>
        <note>catalytic</note>
    </ligand>
</feature>
<gene>
    <name evidence="10" type="ordered locus">Deipr_2161</name>
</gene>
<evidence type="ECO:0000256" key="6">
    <source>
        <dbReference type="PROSITE-ProRule" id="PRU01211"/>
    </source>
</evidence>
<proteinExistence type="predicted"/>
<dbReference type="Proteomes" id="UP000007718">
    <property type="component" value="Plasmid pDEIPR01"/>
</dbReference>
<reference evidence="10 11" key="1">
    <citation type="submission" date="2011-02" db="EMBL/GenBank/DDBJ databases">
        <title>The complete sequence of plasmid1 of Deinococcus proteolyticus DSM 20540.</title>
        <authorList>
            <consortium name="US DOE Joint Genome Institute (JGI-PGF)"/>
            <person name="Lucas S."/>
            <person name="Copeland A."/>
            <person name="Lapidus A."/>
            <person name="Bruce D."/>
            <person name="Goodwin L."/>
            <person name="Pitluck S."/>
            <person name="Kyrpides N."/>
            <person name="Mavromatis K."/>
            <person name="Pagani I."/>
            <person name="Ivanova N."/>
            <person name="Ovchinnikova G."/>
            <person name="Zeytun A."/>
            <person name="Detter J.C."/>
            <person name="Han C."/>
            <person name="Land M."/>
            <person name="Hauser L."/>
            <person name="Markowitz V."/>
            <person name="Cheng J.-F."/>
            <person name="Hugenholtz P."/>
            <person name="Woyke T."/>
            <person name="Wu D."/>
            <person name="Pukall R."/>
            <person name="Steenblock K."/>
            <person name="Brambilla E."/>
            <person name="Klenk H.-P."/>
            <person name="Eisen J.A."/>
        </authorList>
    </citation>
    <scope>NUCLEOTIDE SEQUENCE [LARGE SCALE GENOMIC DNA]</scope>
    <source>
        <strain evidence="11">ATCC 35074 / DSM 20540 / JCM 6276 / NBRC 101906 / NCIMB 13154 / VKM Ac-1939 / CCM 2703 / MRP</strain>
        <plasmid evidence="11">Plasmid pDEIPR01</plasmid>
    </source>
</reference>
<geneLocation type="plasmid" evidence="10 11">
    <name>pDEIPR01</name>
</geneLocation>
<dbReference type="Pfam" id="PF01400">
    <property type="entry name" value="Astacin"/>
    <property type="match status" value="1"/>
</dbReference>
<dbReference type="PROSITE" id="PS51257">
    <property type="entry name" value="PROKAR_LIPOPROTEIN"/>
    <property type="match status" value="1"/>
</dbReference>
<accession>F0RPI5</accession>
<evidence type="ECO:0000256" key="8">
    <source>
        <dbReference type="SAM" id="SignalP"/>
    </source>
</evidence>
<keyword evidence="4 6" id="KW-0862">Zinc</keyword>
<dbReference type="OrthoDB" id="5117805at2"/>
<comment type="caution">
    <text evidence="6">Lacks conserved residue(s) required for the propagation of feature annotation.</text>
</comment>
<evidence type="ECO:0000256" key="1">
    <source>
        <dbReference type="ARBA" id="ARBA00022670"/>
    </source>
</evidence>
<evidence type="ECO:0000256" key="7">
    <source>
        <dbReference type="SAM" id="MobiDB-lite"/>
    </source>
</evidence>
<feature type="region of interest" description="Disordered" evidence="7">
    <location>
        <begin position="30"/>
        <end position="66"/>
    </location>
</feature>
<dbReference type="PROSITE" id="PS51864">
    <property type="entry name" value="ASTACIN"/>
    <property type="match status" value="1"/>
</dbReference>
<dbReference type="GO" id="GO:0006508">
    <property type="term" value="P:proteolysis"/>
    <property type="evidence" value="ECO:0007669"/>
    <property type="project" value="UniProtKB-KW"/>
</dbReference>
<dbReference type="Gene3D" id="3.40.390.10">
    <property type="entry name" value="Collagenase (Catalytic Domain)"/>
    <property type="match status" value="1"/>
</dbReference>
<dbReference type="SMART" id="SM00235">
    <property type="entry name" value="ZnMc"/>
    <property type="match status" value="1"/>
</dbReference>
<dbReference type="SUPFAM" id="SSF55486">
    <property type="entry name" value="Metalloproteases ('zincins'), catalytic domain"/>
    <property type="match status" value="1"/>
</dbReference>
<keyword evidence="8" id="KW-0732">Signal</keyword>
<feature type="signal peptide" evidence="8">
    <location>
        <begin position="1"/>
        <end position="22"/>
    </location>
</feature>
<feature type="binding site" evidence="6">
    <location>
        <position position="242"/>
    </location>
    <ligand>
        <name>Zn(2+)</name>
        <dbReference type="ChEBI" id="CHEBI:29105"/>
        <note>catalytic</note>
    </ligand>
</feature>
<keyword evidence="3 6" id="KW-0378">Hydrolase</keyword>
<evidence type="ECO:0000259" key="9">
    <source>
        <dbReference type="PROSITE" id="PS51864"/>
    </source>
</evidence>
<dbReference type="PANTHER" id="PTHR10127">
    <property type="entry name" value="DISCOIDIN, CUB, EGF, LAMININ , AND ZINC METALLOPROTEASE DOMAIN CONTAINING"/>
    <property type="match status" value="1"/>
</dbReference>
<keyword evidence="11" id="KW-1185">Reference proteome</keyword>
<dbReference type="Gene3D" id="2.60.120.380">
    <property type="match status" value="1"/>
</dbReference>
<feature type="chain" id="PRO_5003255469" evidence="8">
    <location>
        <begin position="23"/>
        <end position="601"/>
    </location>
</feature>
<evidence type="ECO:0000256" key="5">
    <source>
        <dbReference type="ARBA" id="ARBA00023049"/>
    </source>
</evidence>
<feature type="domain" description="Peptidase M12A" evidence="9">
    <location>
        <begin position="145"/>
        <end position="339"/>
    </location>
</feature>
<evidence type="ECO:0000256" key="3">
    <source>
        <dbReference type="ARBA" id="ARBA00022801"/>
    </source>
</evidence>
<sequence>MFNTIRGKGRWASALAIGFLLAGCGQGTGPQVPDTQAPGGAVLHTAPERPATDPSAKDGPGPAAGSQAQAYELDLRATPLDRLSAEQRRRLAEEPQVRVTLSDGTVLTYRNASGMVLLDGDMAVSSSAQAAEYLRRVDAAGMSAQGLSRFAPGKANWPGNTVPYFWKAGTFTADQERVLQAAVARWNEQAGTAVKWVWDTSAANAVLFIRGDSGSCGWSSVGSVGGQQQLAINCFNSRTVIHEMGHAAGQWHEHQRCDRDKYVAIPSQYQGDSGNFGRNCNIYSYGPYDYDSVMNYGSPYVSALSQPGGPYAGDPRNLGRTADLSAGDISALRTTYLGSDSGTPAPPAPAPTPVREYTGTLSPLFFQRLLLETDPSCNILFVTLYGPQRGPLIRESPTSELPGKMGTVDPDPILQTDHLTDLGDSPATGLEAMQSGIALKNVLNFLLLVRGEELRAASGTGSAERFLTTVAYTGTPGTNSHLSHTEMSGQISSGPVGIIQEGLSSQTALFLLSAGETSGSPSRKRHTLCYQLKHKSISGPSTADFDLYLQRWNGSSWVYVASSEGPGSTETVRYEVRQQSTLRWVVYAYSGGGSYRLTETR</sequence>
<organism evidence="10 11">
    <name type="scientific">Deinococcus proteolyticus (strain ATCC 35074 / DSM 20540 / JCM 6276 / NBRC 101906 / NCIMB 13154 / VKM Ac-1939 / CCM 2703 / MRP)</name>
    <dbReference type="NCBI Taxonomy" id="693977"/>
    <lineage>
        <taxon>Bacteria</taxon>
        <taxon>Thermotogati</taxon>
        <taxon>Deinococcota</taxon>
        <taxon>Deinococci</taxon>
        <taxon>Deinococcales</taxon>
        <taxon>Deinococcaceae</taxon>
        <taxon>Deinococcus</taxon>
    </lineage>
</organism>
<keyword evidence="5 6" id="KW-0482">Metalloprotease</keyword>
<dbReference type="HOGENOM" id="CLU_453956_0_0_0"/>
<dbReference type="InterPro" id="IPR001506">
    <property type="entry name" value="Peptidase_M12A"/>
</dbReference>
<dbReference type="PRINTS" id="PR00480">
    <property type="entry name" value="ASTACIN"/>
</dbReference>
<evidence type="ECO:0000256" key="2">
    <source>
        <dbReference type="ARBA" id="ARBA00022723"/>
    </source>
</evidence>
<feature type="binding site" evidence="6">
    <location>
        <position position="246"/>
    </location>
    <ligand>
        <name>Zn(2+)</name>
        <dbReference type="ChEBI" id="CHEBI:29105"/>
        <note>catalytic</note>
    </ligand>
</feature>
<keyword evidence="2 6" id="KW-0479">Metal-binding</keyword>
<evidence type="ECO:0000256" key="4">
    <source>
        <dbReference type="ARBA" id="ARBA00022833"/>
    </source>
</evidence>
<evidence type="ECO:0000313" key="11">
    <source>
        <dbReference type="Proteomes" id="UP000007718"/>
    </source>
</evidence>
<dbReference type="AlphaFoldDB" id="F0RPI5"/>
<dbReference type="InterPro" id="IPR006026">
    <property type="entry name" value="Peptidase_Metallo"/>
</dbReference>
<feature type="active site" evidence="6">
    <location>
        <position position="243"/>
    </location>
</feature>
<evidence type="ECO:0000313" key="10">
    <source>
        <dbReference type="EMBL" id="ADY27291.1"/>
    </source>
</evidence>
<dbReference type="GO" id="GO:0008270">
    <property type="term" value="F:zinc ion binding"/>
    <property type="evidence" value="ECO:0007669"/>
    <property type="project" value="UniProtKB-UniRule"/>
</dbReference>
<dbReference type="PANTHER" id="PTHR10127:SF780">
    <property type="entry name" value="METALLOENDOPEPTIDASE"/>
    <property type="match status" value="1"/>
</dbReference>
<protein>
    <submittedName>
        <fullName evidence="10">Peptidase M12A astacin</fullName>
    </submittedName>
</protein>